<name>A0A540X4R8_9BACT</name>
<dbReference type="OrthoDB" id="196900at2"/>
<feature type="signal peptide" evidence="3">
    <location>
        <begin position="1"/>
        <end position="34"/>
    </location>
</feature>
<dbReference type="GO" id="GO:0004553">
    <property type="term" value="F:hydrolase activity, hydrolyzing O-glycosyl compounds"/>
    <property type="evidence" value="ECO:0007669"/>
    <property type="project" value="InterPro"/>
</dbReference>
<dbReference type="InterPro" id="IPR017853">
    <property type="entry name" value="GH"/>
</dbReference>
<proteinExistence type="predicted"/>
<protein>
    <submittedName>
        <fullName evidence="5">Glycoside hydrolase family 5 protein</fullName>
    </submittedName>
</protein>
<dbReference type="PROSITE" id="PS51257">
    <property type="entry name" value="PROKAR_LIPOPROTEIN"/>
    <property type="match status" value="1"/>
</dbReference>
<dbReference type="InterPro" id="IPR001547">
    <property type="entry name" value="Glyco_hydro_5"/>
</dbReference>
<dbReference type="Pfam" id="PF00150">
    <property type="entry name" value="Cellulase"/>
    <property type="match status" value="1"/>
</dbReference>
<sequence>MRQLQGACMGRPSVSRKCLYVLLGSIFTLGAACAPPSSEEAGLTASDLLMEAPASSTDRLLLLPALNTSYQTVLYDDAVTPGWDAGYSWGNVSHGSTTSIKAYGASSMQVTSAADSALALGADGQSFSTNTYTAVSFAIHRGTANLTAIKNLKLIVSQEGVDGNGGVAIGNYASPSFDALGAGEWTRVTIPMSALKGSLTTFNKLTLMAQTAVNYGIDGIAIEIPQLPALDTSTMTVLYNDAVASGWSTGYSWGGTTLAPDTASRAYGTTSMKVTAPANSALALGAVGASLPVANHVAVSFAINPGTSNLTAIQALKVIVSQEGVDGNAGVAISAYANPSLGSLPPGHWTRVRIPMSALKGALTTFNKLTIQSATAVVYGVDGIVLENDTTNPPTGLGKTYPTGVAYRGINRAGMEYGNDWGGWTGQTFYEMPSSTQITAELAYYKGKGFNLIRLPISWERLQHTLLGPLNTAYSNGMMNYINLATAQGFTLVLDLHNYNRYATGAFDGAGNQTGNYVQRVIGDGTLTVNHLTDVWTKLANLVKTNPKVILNLMNEPHDLPMTSTTWFSGIQTVMNAVRATGSTQLILVPNTRASDVGHWHTWAPGGGPLDSVAALSITDSANNYAFDMHSYYPEGYGSNDESSYGAQLTAVTHWARTHGKKLFLSEMGIGIHESFAQPQITNALTFMNNNSDVWIGWSPWDLTHWQLTTNNHTADYTTNGITPINWYSAFLTANFLAL</sequence>
<dbReference type="PANTHER" id="PTHR34142:SF1">
    <property type="entry name" value="GLYCOSIDE HYDROLASE FAMILY 5 DOMAIN-CONTAINING PROTEIN"/>
    <property type="match status" value="1"/>
</dbReference>
<dbReference type="Gene3D" id="3.20.20.80">
    <property type="entry name" value="Glycosidases"/>
    <property type="match status" value="1"/>
</dbReference>
<dbReference type="EMBL" id="VIFM01000027">
    <property type="protein sequence ID" value="TQF16241.1"/>
    <property type="molecule type" value="Genomic_DNA"/>
</dbReference>
<organism evidence="5 6">
    <name type="scientific">Myxococcus llanfairpwllgwyngyllgogerychwyrndrobwllllantysiliogogogochensis</name>
    <dbReference type="NCBI Taxonomy" id="2590453"/>
    <lineage>
        <taxon>Bacteria</taxon>
        <taxon>Pseudomonadati</taxon>
        <taxon>Myxococcota</taxon>
        <taxon>Myxococcia</taxon>
        <taxon>Myxococcales</taxon>
        <taxon>Cystobacterineae</taxon>
        <taxon>Myxococcaceae</taxon>
        <taxon>Myxococcus</taxon>
    </lineage>
</organism>
<evidence type="ECO:0000313" key="6">
    <source>
        <dbReference type="Proteomes" id="UP000315369"/>
    </source>
</evidence>
<dbReference type="SUPFAM" id="SSF51445">
    <property type="entry name" value="(Trans)glycosidases"/>
    <property type="match status" value="1"/>
</dbReference>
<dbReference type="PROSITE" id="PS00659">
    <property type="entry name" value="GLYCOSYL_HYDROL_F5"/>
    <property type="match status" value="1"/>
</dbReference>
<evidence type="ECO:0000313" key="5">
    <source>
        <dbReference type="EMBL" id="TQF16241.1"/>
    </source>
</evidence>
<accession>A0A540X4R8</accession>
<dbReference type="InterPro" id="IPR018087">
    <property type="entry name" value="Glyco_hydro_5_CS"/>
</dbReference>
<keyword evidence="1 5" id="KW-0378">Hydrolase</keyword>
<evidence type="ECO:0000256" key="1">
    <source>
        <dbReference type="ARBA" id="ARBA00022801"/>
    </source>
</evidence>
<keyword evidence="3" id="KW-0732">Signal</keyword>
<evidence type="ECO:0000256" key="3">
    <source>
        <dbReference type="SAM" id="SignalP"/>
    </source>
</evidence>
<dbReference type="AlphaFoldDB" id="A0A540X4R8"/>
<comment type="caution">
    <text evidence="5">The sequence shown here is derived from an EMBL/GenBank/DDBJ whole genome shotgun (WGS) entry which is preliminary data.</text>
</comment>
<dbReference type="Proteomes" id="UP000315369">
    <property type="component" value="Unassembled WGS sequence"/>
</dbReference>
<gene>
    <name evidence="5" type="ORF">FJV41_09530</name>
</gene>
<dbReference type="PANTHER" id="PTHR34142">
    <property type="entry name" value="ENDO-BETA-1,4-GLUCANASE A"/>
    <property type="match status" value="1"/>
</dbReference>
<feature type="chain" id="PRO_5021913449" evidence="3">
    <location>
        <begin position="35"/>
        <end position="739"/>
    </location>
</feature>
<dbReference type="GO" id="GO:0009251">
    <property type="term" value="P:glucan catabolic process"/>
    <property type="evidence" value="ECO:0007669"/>
    <property type="project" value="TreeGrafter"/>
</dbReference>
<keyword evidence="6" id="KW-1185">Reference proteome</keyword>
<reference evidence="5 6" key="1">
    <citation type="submission" date="2019-06" db="EMBL/GenBank/DDBJ databases">
        <authorList>
            <person name="Livingstone P."/>
            <person name="Whitworth D."/>
        </authorList>
    </citation>
    <scope>NUCLEOTIDE SEQUENCE [LARGE SCALE GENOMIC DNA]</scope>
    <source>
        <strain evidence="5 6">AM401</strain>
    </source>
</reference>
<feature type="domain" description="Glycoside hydrolase family 5" evidence="4">
    <location>
        <begin position="432"/>
        <end position="701"/>
    </location>
</feature>
<keyword evidence="2" id="KW-0326">Glycosidase</keyword>
<evidence type="ECO:0000259" key="4">
    <source>
        <dbReference type="Pfam" id="PF00150"/>
    </source>
</evidence>
<evidence type="ECO:0000256" key="2">
    <source>
        <dbReference type="ARBA" id="ARBA00023295"/>
    </source>
</evidence>